<dbReference type="Pfam" id="PF09069">
    <property type="entry name" value="EF-hand_3"/>
    <property type="match status" value="1"/>
</dbReference>
<evidence type="ECO:0000256" key="4">
    <source>
        <dbReference type="PROSITE-ProRule" id="PRU00228"/>
    </source>
</evidence>
<accession>A0A8S9YV30</accession>
<dbReference type="PANTHER" id="PTHR12268:SF27">
    <property type="entry name" value="DYSTROBREVIN, ISOFORM F"/>
    <property type="match status" value="1"/>
</dbReference>
<dbReference type="OrthoDB" id="6019271at2759"/>
<dbReference type="GO" id="GO:0099536">
    <property type="term" value="P:synaptic signaling"/>
    <property type="evidence" value="ECO:0007669"/>
    <property type="project" value="TreeGrafter"/>
</dbReference>
<evidence type="ECO:0000313" key="6">
    <source>
        <dbReference type="EMBL" id="KAF7258464.1"/>
    </source>
</evidence>
<dbReference type="Proteomes" id="UP000822476">
    <property type="component" value="Unassembled WGS sequence"/>
</dbReference>
<dbReference type="InterPro" id="IPR011992">
    <property type="entry name" value="EF-hand-dom_pair"/>
</dbReference>
<name>A0A8S9YV30_9TREM</name>
<keyword evidence="1" id="KW-0479">Metal-binding</keyword>
<keyword evidence="3" id="KW-0862">Zinc</keyword>
<feature type="domain" description="ZZ-type" evidence="5">
    <location>
        <begin position="354"/>
        <end position="410"/>
    </location>
</feature>
<dbReference type="GO" id="GO:0008270">
    <property type="term" value="F:zinc ion binding"/>
    <property type="evidence" value="ECO:0007669"/>
    <property type="project" value="UniProtKB-KW"/>
</dbReference>
<dbReference type="EMBL" id="JTDE01001709">
    <property type="protein sequence ID" value="KAF7258464.1"/>
    <property type="molecule type" value="Genomic_DNA"/>
</dbReference>
<dbReference type="Gene3D" id="1.10.238.10">
    <property type="entry name" value="EF-hand"/>
    <property type="match status" value="2"/>
</dbReference>
<evidence type="ECO:0000313" key="7">
    <source>
        <dbReference type="Proteomes" id="UP000822476"/>
    </source>
</evidence>
<gene>
    <name evidence="6" type="ORF">EG68_04306</name>
</gene>
<dbReference type="Pfam" id="PF00569">
    <property type="entry name" value="ZZ"/>
    <property type="match status" value="1"/>
</dbReference>
<dbReference type="Gene3D" id="3.30.60.90">
    <property type="match status" value="1"/>
</dbReference>
<dbReference type="AlphaFoldDB" id="A0A8S9YV30"/>
<organism evidence="6 7">
    <name type="scientific">Paragonimus skrjabini miyazakii</name>
    <dbReference type="NCBI Taxonomy" id="59628"/>
    <lineage>
        <taxon>Eukaryota</taxon>
        <taxon>Metazoa</taxon>
        <taxon>Spiralia</taxon>
        <taxon>Lophotrochozoa</taxon>
        <taxon>Platyhelminthes</taxon>
        <taxon>Trematoda</taxon>
        <taxon>Digenea</taxon>
        <taxon>Plagiorchiida</taxon>
        <taxon>Troglotremata</taxon>
        <taxon>Troglotrematidae</taxon>
        <taxon>Paragonimus</taxon>
    </lineage>
</organism>
<keyword evidence="2 4" id="KW-0863">Zinc-finger</keyword>
<dbReference type="SMART" id="SM00291">
    <property type="entry name" value="ZnF_ZZ"/>
    <property type="match status" value="1"/>
</dbReference>
<reference evidence="6" key="1">
    <citation type="submission" date="2019-07" db="EMBL/GenBank/DDBJ databases">
        <title>Annotation for the trematode Paragonimus miyazaki's.</title>
        <authorList>
            <person name="Choi Y.-J."/>
        </authorList>
    </citation>
    <scope>NUCLEOTIDE SEQUENCE</scope>
    <source>
        <strain evidence="6">Japan</strain>
    </source>
</reference>
<dbReference type="PROSITE" id="PS50135">
    <property type="entry name" value="ZF_ZZ_2"/>
    <property type="match status" value="1"/>
</dbReference>
<evidence type="ECO:0000256" key="2">
    <source>
        <dbReference type="ARBA" id="ARBA00022771"/>
    </source>
</evidence>
<dbReference type="Pfam" id="PF09068">
    <property type="entry name" value="EF-hand_2"/>
    <property type="match status" value="1"/>
</dbReference>
<evidence type="ECO:0000256" key="3">
    <source>
        <dbReference type="ARBA" id="ARBA00022833"/>
    </source>
</evidence>
<keyword evidence="7" id="KW-1185">Reference proteome</keyword>
<dbReference type="InterPro" id="IPR050774">
    <property type="entry name" value="KCMF1/Dystrophin"/>
</dbReference>
<sequence length="733" mass="80911">MITNNSVPFPQLTHSSTLVPQTSVLSNPIFGGYKVLNSSEGAQMIPANNMYPGPSINQLQMVPGQTPHTQLLTMNSSQAQFSFHQPCPIPCGHPIPFRPGKPPVGATAPGATSVGFKRLLAELKARQFDLIRFAAYRTASKLRYLQQRTLFCFMDLWRVVETFREFGLHQVTDQQTTLDYADTSRLLARIYSELVAPTPAVHQTKPAQKPTQPVDPSVVNLANEMLLSWLIYALDVCATGRLTVNSLKVALSTLTNSKPSDKFRYHFTLLSDPSGALIQTKFEIYLQDLLRLPISVFEGTNFFFTTEAAQSMWSGKAKNILIEEFLERMMADPGPQLLVWLTIFHRLAAVENIRHNVRCEGCKREPICGLRYKCTRCQHYNLCQDCFWTGVTTDQHTNAHDVKEYSSSSKSHSRQFGHSLRKSFQFGKLTNTAPQVSSPTVVGSGFTCANRSTAGQYPKRPPLGSIFEWNSAPESLLDTNGISRNGMRSTQPSISSPVEVSSPFISATGIGPNSIIFRPQMPVSVIRSPLPHRRLQQLNPLFLSTPANAGNLQQTEVSNSMTAPGPSIAFSSGIPENVFAPRGAPMQYAMNMRPEMSGPATNLQRNQLNPMASELDPRHPVVFSAGSTRFPTSEQAAVTYGPTSTGTLSYVQPNLICTTNTTDPTTTQLNQSVHPLMQTSVGNIGRVVDPQSREEHQLIARYAAQLAAASAFNSEIEVRQQVNFITTFLLQIK</sequence>
<dbReference type="PANTHER" id="PTHR12268">
    <property type="entry name" value="E3 UBIQUITIN-PROTEIN LIGASE KCMF1"/>
    <property type="match status" value="1"/>
</dbReference>
<evidence type="ECO:0000259" key="5">
    <source>
        <dbReference type="PROSITE" id="PS50135"/>
    </source>
</evidence>
<dbReference type="InterPro" id="IPR015154">
    <property type="entry name" value="EF-hand_dom_typ2"/>
</dbReference>
<dbReference type="GO" id="GO:0045202">
    <property type="term" value="C:synapse"/>
    <property type="evidence" value="ECO:0007669"/>
    <property type="project" value="TreeGrafter"/>
</dbReference>
<proteinExistence type="predicted"/>
<protein>
    <recommendedName>
        <fullName evidence="5">ZZ-type domain-containing protein</fullName>
    </recommendedName>
</protein>
<dbReference type="InterPro" id="IPR000433">
    <property type="entry name" value="Znf_ZZ"/>
</dbReference>
<dbReference type="InterPro" id="IPR015153">
    <property type="entry name" value="EF-hand_dom_typ1"/>
</dbReference>
<comment type="caution">
    <text evidence="6">The sequence shown here is derived from an EMBL/GenBank/DDBJ whole genome shotgun (WGS) entry which is preliminary data.</text>
</comment>
<dbReference type="SUPFAM" id="SSF57850">
    <property type="entry name" value="RING/U-box"/>
    <property type="match status" value="1"/>
</dbReference>
<dbReference type="InterPro" id="IPR043145">
    <property type="entry name" value="Znf_ZZ_sf"/>
</dbReference>
<dbReference type="GO" id="GO:0005886">
    <property type="term" value="C:plasma membrane"/>
    <property type="evidence" value="ECO:0007669"/>
    <property type="project" value="TreeGrafter"/>
</dbReference>
<dbReference type="SUPFAM" id="SSF47473">
    <property type="entry name" value="EF-hand"/>
    <property type="match status" value="2"/>
</dbReference>
<evidence type="ECO:0000256" key="1">
    <source>
        <dbReference type="ARBA" id="ARBA00022723"/>
    </source>
</evidence>